<organism evidence="1">
    <name type="scientific">bioreactor metagenome</name>
    <dbReference type="NCBI Taxonomy" id="1076179"/>
    <lineage>
        <taxon>unclassified sequences</taxon>
        <taxon>metagenomes</taxon>
        <taxon>ecological metagenomes</taxon>
    </lineage>
</organism>
<reference evidence="1" key="1">
    <citation type="submission" date="2019-08" db="EMBL/GenBank/DDBJ databases">
        <authorList>
            <person name="Kucharzyk K."/>
            <person name="Murdoch R.W."/>
            <person name="Higgins S."/>
            <person name="Loffler F."/>
        </authorList>
    </citation>
    <scope>NUCLEOTIDE SEQUENCE</scope>
</reference>
<dbReference type="AlphaFoldDB" id="A0A645DBT9"/>
<evidence type="ECO:0000313" key="1">
    <source>
        <dbReference type="EMBL" id="MPM86655.1"/>
    </source>
</evidence>
<dbReference type="EMBL" id="VSSQ01034640">
    <property type="protein sequence ID" value="MPM86655.1"/>
    <property type="molecule type" value="Genomic_DNA"/>
</dbReference>
<gene>
    <name evidence="1" type="ORF">SDC9_133745</name>
</gene>
<sequence length="145" mass="16718">MLSQAFPQQFLHERLQSDQKVLGMQHRQYSMHPCESAPLGSQLGFALISKQRSVFQTFLHEAVATILQPDPKIQCNNKSLSYSGQHRNSGKSLTPKAKLYCPNLQNTKNPKPFRLPYPKLQLRGHHFGTKRQLNQRLAFLEQKKH</sequence>
<name>A0A645DBT9_9ZZZZ</name>
<protein>
    <submittedName>
        <fullName evidence="1">Uncharacterized protein</fullName>
    </submittedName>
</protein>
<accession>A0A645DBT9</accession>
<proteinExistence type="predicted"/>
<comment type="caution">
    <text evidence="1">The sequence shown here is derived from an EMBL/GenBank/DDBJ whole genome shotgun (WGS) entry which is preliminary data.</text>
</comment>